<keyword evidence="4" id="KW-1185">Reference proteome</keyword>
<name>A0A919GET2_9ACTN</name>
<evidence type="ECO:0000313" key="4">
    <source>
        <dbReference type="Proteomes" id="UP000603708"/>
    </source>
</evidence>
<reference evidence="3" key="1">
    <citation type="journal article" date="2014" name="Int. J. Syst. Evol. Microbiol.">
        <title>Complete genome sequence of Corynebacterium casei LMG S-19264T (=DSM 44701T), isolated from a smear-ripened cheese.</title>
        <authorList>
            <consortium name="US DOE Joint Genome Institute (JGI-PGF)"/>
            <person name="Walter F."/>
            <person name="Albersmeier A."/>
            <person name="Kalinowski J."/>
            <person name="Ruckert C."/>
        </authorList>
    </citation>
    <scope>NUCLEOTIDE SEQUENCE</scope>
    <source>
        <strain evidence="3">JCM 5069</strain>
    </source>
</reference>
<dbReference type="EMBL" id="BNCD01000013">
    <property type="protein sequence ID" value="GHH83089.1"/>
    <property type="molecule type" value="Genomic_DNA"/>
</dbReference>
<accession>A0A919GET2</accession>
<feature type="transmembrane region" description="Helical" evidence="2">
    <location>
        <begin position="42"/>
        <end position="63"/>
    </location>
</feature>
<comment type="caution">
    <text evidence="3">The sequence shown here is derived from an EMBL/GenBank/DDBJ whole genome shotgun (WGS) entry which is preliminary data.</text>
</comment>
<keyword evidence="2" id="KW-1133">Transmembrane helix</keyword>
<evidence type="ECO:0000313" key="3">
    <source>
        <dbReference type="EMBL" id="GHH83089.1"/>
    </source>
</evidence>
<proteinExistence type="predicted"/>
<reference evidence="3" key="2">
    <citation type="submission" date="2020-09" db="EMBL/GenBank/DDBJ databases">
        <authorList>
            <person name="Sun Q."/>
            <person name="Ohkuma M."/>
        </authorList>
    </citation>
    <scope>NUCLEOTIDE SEQUENCE</scope>
    <source>
        <strain evidence="3">JCM 5069</strain>
    </source>
</reference>
<protein>
    <submittedName>
        <fullName evidence="3">Uncharacterized protein</fullName>
    </submittedName>
</protein>
<evidence type="ECO:0000256" key="1">
    <source>
        <dbReference type="SAM" id="MobiDB-lite"/>
    </source>
</evidence>
<feature type="region of interest" description="Disordered" evidence="1">
    <location>
        <begin position="1"/>
        <end position="26"/>
    </location>
</feature>
<keyword evidence="2" id="KW-0812">Transmembrane</keyword>
<keyword evidence="2" id="KW-0472">Membrane</keyword>
<sequence length="70" mass="7574">MSGPHAGPRRRPPSRAARLARDTSGHPVRTLHRIQAAAIRRWGIGLGAGLVVTPALVYTGWVLHKLHQLG</sequence>
<organism evidence="3 4">
    <name type="scientific">Streptomyces sulfonofaciens</name>
    <dbReference type="NCBI Taxonomy" id="68272"/>
    <lineage>
        <taxon>Bacteria</taxon>
        <taxon>Bacillati</taxon>
        <taxon>Actinomycetota</taxon>
        <taxon>Actinomycetes</taxon>
        <taxon>Kitasatosporales</taxon>
        <taxon>Streptomycetaceae</taxon>
        <taxon>Streptomyces</taxon>
    </lineage>
</organism>
<dbReference type="RefSeq" id="WP_189934713.1">
    <property type="nucleotide sequence ID" value="NZ_BNCD01000013.1"/>
</dbReference>
<dbReference type="AlphaFoldDB" id="A0A919GET2"/>
<gene>
    <name evidence="3" type="ORF">GCM10018793_44310</name>
</gene>
<evidence type="ECO:0000256" key="2">
    <source>
        <dbReference type="SAM" id="Phobius"/>
    </source>
</evidence>
<dbReference type="Proteomes" id="UP000603708">
    <property type="component" value="Unassembled WGS sequence"/>
</dbReference>